<proteinExistence type="predicted"/>
<dbReference type="AlphaFoldDB" id="A0A9D2SX27"/>
<protein>
    <submittedName>
        <fullName evidence="1">Uncharacterized protein</fullName>
    </submittedName>
</protein>
<dbReference type="Proteomes" id="UP000823894">
    <property type="component" value="Unassembled WGS sequence"/>
</dbReference>
<gene>
    <name evidence="1" type="ORF">H9757_04500</name>
</gene>
<evidence type="ECO:0000313" key="2">
    <source>
        <dbReference type="Proteomes" id="UP000823894"/>
    </source>
</evidence>
<name>A0A9D2SX27_9FIRM</name>
<dbReference type="EMBL" id="DWWK01000057">
    <property type="protein sequence ID" value="HJC38307.1"/>
    <property type="molecule type" value="Genomic_DNA"/>
</dbReference>
<reference evidence="1" key="2">
    <citation type="submission" date="2021-04" db="EMBL/GenBank/DDBJ databases">
        <authorList>
            <person name="Gilroy R."/>
        </authorList>
    </citation>
    <scope>NUCLEOTIDE SEQUENCE</scope>
    <source>
        <strain evidence="1">ChiGjej1B1-1692</strain>
    </source>
</reference>
<accession>A0A9D2SX27</accession>
<reference evidence="1" key="1">
    <citation type="journal article" date="2021" name="PeerJ">
        <title>Extensive microbial diversity within the chicken gut microbiome revealed by metagenomics and culture.</title>
        <authorList>
            <person name="Gilroy R."/>
            <person name="Ravi A."/>
            <person name="Getino M."/>
            <person name="Pursley I."/>
            <person name="Horton D.L."/>
            <person name="Alikhan N.F."/>
            <person name="Baker D."/>
            <person name="Gharbi K."/>
            <person name="Hall N."/>
            <person name="Watson M."/>
            <person name="Adriaenssens E.M."/>
            <person name="Foster-Nyarko E."/>
            <person name="Jarju S."/>
            <person name="Secka A."/>
            <person name="Antonio M."/>
            <person name="Oren A."/>
            <person name="Chaudhuri R.R."/>
            <person name="La Ragione R."/>
            <person name="Hildebrand F."/>
            <person name="Pallen M.J."/>
        </authorList>
    </citation>
    <scope>NUCLEOTIDE SEQUENCE</scope>
    <source>
        <strain evidence="1">ChiGjej1B1-1692</strain>
    </source>
</reference>
<organism evidence="1 2">
    <name type="scientific">Candidatus Mediterraneibacter faecigallinarum</name>
    <dbReference type="NCBI Taxonomy" id="2838669"/>
    <lineage>
        <taxon>Bacteria</taxon>
        <taxon>Bacillati</taxon>
        <taxon>Bacillota</taxon>
        <taxon>Clostridia</taxon>
        <taxon>Lachnospirales</taxon>
        <taxon>Lachnospiraceae</taxon>
        <taxon>Mediterraneibacter</taxon>
    </lineage>
</organism>
<comment type="caution">
    <text evidence="1">The sequence shown here is derived from an EMBL/GenBank/DDBJ whole genome shotgun (WGS) entry which is preliminary data.</text>
</comment>
<evidence type="ECO:0000313" key="1">
    <source>
        <dbReference type="EMBL" id="HJC38307.1"/>
    </source>
</evidence>
<sequence length="125" mass="13975">MLILAALLAVFAARSLIGSKPFEDLEASDIKEASVEFLPPGDTITLDRNEIEKLTDILNDVIIYRRDGSYRNYNGQSVIFTIIKTDGSQVTVNAFNPFLVINDTGYRTEYEFCGELASFGNSLRR</sequence>